<reference evidence="8 9" key="1">
    <citation type="submission" date="2017-08" db="EMBL/GenBank/DDBJ databases">
        <title>Fine stratification of microbial communities through a metagenomic profile of the photic zone.</title>
        <authorList>
            <person name="Haro-Moreno J.M."/>
            <person name="Lopez-Perez M."/>
            <person name="De La Torre J."/>
            <person name="Picazo A."/>
            <person name="Camacho A."/>
            <person name="Rodriguez-Valera F."/>
        </authorList>
    </citation>
    <scope>NUCLEOTIDE SEQUENCE [LARGE SCALE GENOMIC DNA]</scope>
    <source>
        <strain evidence="8">MED-G24</strain>
    </source>
</reference>
<evidence type="ECO:0000256" key="6">
    <source>
        <dbReference type="ARBA" id="ARBA00023133"/>
    </source>
</evidence>
<organism evidence="8 9">
    <name type="scientific">OM182 bacterium MED-G24</name>
    <dbReference type="NCBI Taxonomy" id="1986255"/>
    <lineage>
        <taxon>Bacteria</taxon>
        <taxon>Pseudomonadati</taxon>
        <taxon>Pseudomonadota</taxon>
        <taxon>Gammaproteobacteria</taxon>
        <taxon>OMG group</taxon>
        <taxon>OM182 clade</taxon>
    </lineage>
</organism>
<protein>
    <recommendedName>
        <fullName evidence="4">coproporphyrinogen oxidase</fullName>
        <ecNumber evidence="4">1.3.3.3</ecNumber>
    </recommendedName>
</protein>
<dbReference type="SUPFAM" id="SSF102886">
    <property type="entry name" value="Coproporphyrinogen III oxidase"/>
    <property type="match status" value="1"/>
</dbReference>
<dbReference type="PANTHER" id="PTHR10755">
    <property type="entry name" value="COPROPORPHYRINOGEN III OXIDASE, MITOCHONDRIAL"/>
    <property type="match status" value="1"/>
</dbReference>
<evidence type="ECO:0000256" key="1">
    <source>
        <dbReference type="ARBA" id="ARBA00005168"/>
    </source>
</evidence>
<dbReference type="NCBIfam" id="NF003727">
    <property type="entry name" value="PRK05330.1"/>
    <property type="match status" value="1"/>
</dbReference>
<dbReference type="GO" id="GO:0005737">
    <property type="term" value="C:cytoplasm"/>
    <property type="evidence" value="ECO:0007669"/>
    <property type="project" value="TreeGrafter"/>
</dbReference>
<accession>A0A2A5WID3</accession>
<keyword evidence="5" id="KW-0560">Oxidoreductase</keyword>
<evidence type="ECO:0000313" key="8">
    <source>
        <dbReference type="EMBL" id="PDH36280.1"/>
    </source>
</evidence>
<evidence type="ECO:0000256" key="3">
    <source>
        <dbReference type="ARBA" id="ARBA00011738"/>
    </source>
</evidence>
<dbReference type="Pfam" id="PF01218">
    <property type="entry name" value="Coprogen_oxidas"/>
    <property type="match status" value="1"/>
</dbReference>
<evidence type="ECO:0000256" key="2">
    <source>
        <dbReference type="ARBA" id="ARBA00010644"/>
    </source>
</evidence>
<comment type="similarity">
    <text evidence="2">Belongs to the aerobic coproporphyrinogen-III oxidase family.</text>
</comment>
<dbReference type="PANTHER" id="PTHR10755:SF0">
    <property type="entry name" value="OXYGEN-DEPENDENT COPROPORPHYRINOGEN-III OXIDASE, MITOCHONDRIAL"/>
    <property type="match status" value="1"/>
</dbReference>
<dbReference type="InterPro" id="IPR001260">
    <property type="entry name" value="Coprogen_oxidase_aer"/>
</dbReference>
<keyword evidence="7" id="KW-0627">Porphyrin biosynthesis</keyword>
<proteinExistence type="inferred from homology"/>
<comment type="pathway">
    <text evidence="1">Porphyrin-containing compound metabolism; protoporphyrin-IX biosynthesis; protoporphyrinogen-IX from coproporphyrinogen-III (O2 route): step 1/1.</text>
</comment>
<dbReference type="Gene3D" id="3.40.1500.10">
    <property type="entry name" value="Coproporphyrinogen III oxidase, aerobic"/>
    <property type="match status" value="1"/>
</dbReference>
<sequence length="308" mass="34830">MAKSSDQPDVNAVSSYFESLQSEICDALAAVDGQPFSSEEIPGPQGGHARPRVHPGGKVFEKGAVQFTHSRGDALPSAASERNPELAGQGFEACSISMIMHPRNPYVPVFHANLRFFVVSSERWHFGGGFDLTPCYPSDEDILHWHEMAKEACSPFGEDLYSRFKNSCDEYFFLPHRNETRGVGGLFFDDWTEGGFESSFALTRSIGDHILPAYMPILIRRMDHDWGDREESFLLYRRGRYAEFNLAIDRGTRYGLQSGRRIESVLASLPPRVHWHYNWQPESGSPEERLTSYYLKPKDWISLLAPGS</sequence>
<evidence type="ECO:0000256" key="7">
    <source>
        <dbReference type="ARBA" id="ARBA00023244"/>
    </source>
</evidence>
<dbReference type="EMBL" id="NTKD01000071">
    <property type="protein sequence ID" value="PDH36280.1"/>
    <property type="molecule type" value="Genomic_DNA"/>
</dbReference>
<comment type="caution">
    <text evidence="8">The sequence shown here is derived from an EMBL/GenBank/DDBJ whole genome shotgun (WGS) entry which is preliminary data.</text>
</comment>
<dbReference type="PRINTS" id="PR00073">
    <property type="entry name" value="COPRGNOXDASE"/>
</dbReference>
<evidence type="ECO:0000313" key="9">
    <source>
        <dbReference type="Proteomes" id="UP000219327"/>
    </source>
</evidence>
<name>A0A2A5WID3_9GAMM</name>
<dbReference type="Proteomes" id="UP000219327">
    <property type="component" value="Unassembled WGS sequence"/>
</dbReference>
<dbReference type="GO" id="GO:0006782">
    <property type="term" value="P:protoporphyrinogen IX biosynthetic process"/>
    <property type="evidence" value="ECO:0007669"/>
    <property type="project" value="TreeGrafter"/>
</dbReference>
<gene>
    <name evidence="8" type="ORF">CNE99_09965</name>
</gene>
<evidence type="ECO:0000256" key="4">
    <source>
        <dbReference type="ARBA" id="ARBA00012869"/>
    </source>
</evidence>
<evidence type="ECO:0000256" key="5">
    <source>
        <dbReference type="ARBA" id="ARBA00023002"/>
    </source>
</evidence>
<comment type="subunit">
    <text evidence="3">Homodimer.</text>
</comment>
<dbReference type="InterPro" id="IPR036406">
    <property type="entry name" value="Coprogen_oxidase_aer_sf"/>
</dbReference>
<keyword evidence="6" id="KW-0350">Heme biosynthesis</keyword>
<dbReference type="EC" id="1.3.3.3" evidence="4"/>
<dbReference type="AlphaFoldDB" id="A0A2A5WID3"/>
<dbReference type="GO" id="GO:0004109">
    <property type="term" value="F:coproporphyrinogen oxidase activity"/>
    <property type="evidence" value="ECO:0007669"/>
    <property type="project" value="UniProtKB-EC"/>
</dbReference>
<dbReference type="PIRSF" id="PIRSF000166">
    <property type="entry name" value="Coproporphyri_ox"/>
    <property type="match status" value="1"/>
</dbReference>